<sequence length="75" mass="8499">MPQITNKQIWQELKSLCNLIRGDPDDHEDMGLIGDVHDNTKFRKDATRFKWIFIVAMLALCGTIIAQTIINNGGN</sequence>
<dbReference type="EMBL" id="LAZR01005950">
    <property type="protein sequence ID" value="KKM95895.1"/>
    <property type="molecule type" value="Genomic_DNA"/>
</dbReference>
<dbReference type="AlphaFoldDB" id="A0A0F9P4B0"/>
<gene>
    <name evidence="2" type="ORF">LCGC14_1183570</name>
</gene>
<keyword evidence="1" id="KW-1133">Transmembrane helix</keyword>
<protein>
    <submittedName>
        <fullName evidence="2">Uncharacterized protein</fullName>
    </submittedName>
</protein>
<evidence type="ECO:0000313" key="2">
    <source>
        <dbReference type="EMBL" id="KKM95895.1"/>
    </source>
</evidence>
<proteinExistence type="predicted"/>
<accession>A0A0F9P4B0</accession>
<keyword evidence="1" id="KW-0472">Membrane</keyword>
<reference evidence="2" key="1">
    <citation type="journal article" date="2015" name="Nature">
        <title>Complex archaea that bridge the gap between prokaryotes and eukaryotes.</title>
        <authorList>
            <person name="Spang A."/>
            <person name="Saw J.H."/>
            <person name="Jorgensen S.L."/>
            <person name="Zaremba-Niedzwiedzka K."/>
            <person name="Martijn J."/>
            <person name="Lind A.E."/>
            <person name="van Eijk R."/>
            <person name="Schleper C."/>
            <person name="Guy L."/>
            <person name="Ettema T.J."/>
        </authorList>
    </citation>
    <scope>NUCLEOTIDE SEQUENCE</scope>
</reference>
<comment type="caution">
    <text evidence="2">The sequence shown here is derived from an EMBL/GenBank/DDBJ whole genome shotgun (WGS) entry which is preliminary data.</text>
</comment>
<organism evidence="2">
    <name type="scientific">marine sediment metagenome</name>
    <dbReference type="NCBI Taxonomy" id="412755"/>
    <lineage>
        <taxon>unclassified sequences</taxon>
        <taxon>metagenomes</taxon>
        <taxon>ecological metagenomes</taxon>
    </lineage>
</organism>
<feature type="transmembrane region" description="Helical" evidence="1">
    <location>
        <begin position="51"/>
        <end position="70"/>
    </location>
</feature>
<name>A0A0F9P4B0_9ZZZZ</name>
<keyword evidence="1" id="KW-0812">Transmembrane</keyword>
<evidence type="ECO:0000256" key="1">
    <source>
        <dbReference type="SAM" id="Phobius"/>
    </source>
</evidence>